<sequence>MLPTNLPSESLLQFRAGKMTYEDGLVTADPNPSYLTFMQKDAQTVEILWTSKDDKTSFLLPKNKTTLKKVDACTTGRVFLLEVSSCDVESEPVRHFFWFQERFSTKDAEYMDAMQRLFDPAQVSQLQLKDFKKILADIHVANTTSQNINFVDLFRTTALTKALNSDPQFYFSKIKEFLPFPNTDSSRLLEEVKSPFLQAQASAIDGALANPSTYKLYCDLFNLTGTQGNGNAVLFLDAFIKQYGPKK</sequence>
<feature type="domain" description="Pru" evidence="6">
    <location>
        <begin position="6"/>
        <end position="121"/>
    </location>
</feature>
<reference evidence="8 10" key="1">
    <citation type="journal article" date="2013" name="PLoS ONE">
        <title>Predicting the Proteins of Angomonas deanei, Strigomonas culicis and Their Respective Endosymbionts Reveals New Aspects of the Trypanosomatidae Family.</title>
        <authorList>
            <person name="Motta M.C."/>
            <person name="Martins A.C."/>
            <person name="de Souza S.S."/>
            <person name="Catta-Preta C.M."/>
            <person name="Silva R."/>
            <person name="Klein C.C."/>
            <person name="de Almeida L.G."/>
            <person name="de Lima Cunha O."/>
            <person name="Ciapina L.P."/>
            <person name="Brocchi M."/>
            <person name="Colabardini A.C."/>
            <person name="de Araujo Lima B."/>
            <person name="Machado C.R."/>
            <person name="de Almeida Soares C.M."/>
            <person name="Probst C.M."/>
            <person name="de Menezes C.B."/>
            <person name="Thompson C.E."/>
            <person name="Bartholomeu D.C."/>
            <person name="Gradia D.F."/>
            <person name="Pavoni D.P."/>
            <person name="Grisard E.C."/>
            <person name="Fantinatti-Garboggini F."/>
            <person name="Marchini F.K."/>
            <person name="Rodrigues-Luiz G.F."/>
            <person name="Wagner G."/>
            <person name="Goldman G.H."/>
            <person name="Fietto J.L."/>
            <person name="Elias M.C."/>
            <person name="Goldman M.H."/>
            <person name="Sagot M.F."/>
            <person name="Pereira M."/>
            <person name="Stoco P.H."/>
            <person name="de Mendonca-Neto R.P."/>
            <person name="Teixeira S.M."/>
            <person name="Maciel T.E."/>
            <person name="de Oliveira Mendes T.A."/>
            <person name="Urmenyi T.P."/>
            <person name="de Souza W."/>
            <person name="Schenkman S."/>
            <person name="de Vasconcelos A.T."/>
        </authorList>
    </citation>
    <scope>NUCLEOTIDE SEQUENCE [LARGE SCALE GENOMIC DNA]</scope>
</reference>
<dbReference type="GO" id="GO:0061133">
    <property type="term" value="F:endopeptidase activator activity"/>
    <property type="evidence" value="ECO:0007669"/>
    <property type="project" value="TreeGrafter"/>
</dbReference>
<dbReference type="PROSITE" id="PS51917">
    <property type="entry name" value="PRU"/>
    <property type="match status" value="1"/>
</dbReference>
<dbReference type="GO" id="GO:0005737">
    <property type="term" value="C:cytoplasm"/>
    <property type="evidence" value="ECO:0007669"/>
    <property type="project" value="UniProtKB-SubCell"/>
</dbReference>
<evidence type="ECO:0000313" key="8">
    <source>
        <dbReference type="EMBL" id="EPY33668.1"/>
    </source>
</evidence>
<evidence type="ECO:0000259" key="6">
    <source>
        <dbReference type="PROSITE" id="PS51917"/>
    </source>
</evidence>
<dbReference type="GO" id="GO:0005634">
    <property type="term" value="C:nucleus"/>
    <property type="evidence" value="ECO:0007669"/>
    <property type="project" value="UniProtKB-SubCell"/>
</dbReference>
<keyword evidence="10" id="KW-1185">Reference proteome</keyword>
<gene>
    <name evidence="9" type="ORF">STCU_01959</name>
    <name evidence="8" type="ORF">STCU_02098</name>
    <name evidence="7" type="ORF">STCU_04319</name>
</gene>
<dbReference type="OrthoDB" id="340431at2759"/>
<dbReference type="InterPro" id="IPR038633">
    <property type="entry name" value="Rpn13/ADRM1_Pru_sf"/>
</dbReference>
<dbReference type="GO" id="GO:0070628">
    <property type="term" value="F:proteasome binding"/>
    <property type="evidence" value="ECO:0007669"/>
    <property type="project" value="TreeGrafter"/>
</dbReference>
<evidence type="ECO:0000256" key="1">
    <source>
        <dbReference type="ARBA" id="ARBA00004123"/>
    </source>
</evidence>
<evidence type="ECO:0000256" key="3">
    <source>
        <dbReference type="ARBA" id="ARBA00022490"/>
    </source>
</evidence>
<dbReference type="Pfam" id="PF04683">
    <property type="entry name" value="Rpn13_ADRM1_Pru"/>
    <property type="match status" value="1"/>
</dbReference>
<keyword evidence="4" id="KW-0647">Proteasome</keyword>
<comment type="caution">
    <text evidence="8">The sequence shown here is derived from an EMBL/GenBank/DDBJ whole genome shotgun (WGS) entry which is preliminary data.</text>
</comment>
<comment type="subcellular location">
    <subcellularLocation>
        <location evidence="2">Cytoplasm</location>
    </subcellularLocation>
    <subcellularLocation>
        <location evidence="1">Nucleus</location>
    </subcellularLocation>
</comment>
<keyword evidence="5" id="KW-0539">Nucleus</keyword>
<proteinExistence type="predicted"/>
<reference evidence="8" key="2">
    <citation type="submission" date="2013-03" db="EMBL/GenBank/DDBJ databases">
        <authorList>
            <person name="Motta M.C.M."/>
            <person name="Martins A.C.A."/>
            <person name="Preta C.M.C.C."/>
            <person name="Silva R."/>
            <person name="de Souza S.S."/>
            <person name="Klein C.C."/>
            <person name="de Almeida L.G.P."/>
            <person name="Cunha O.L."/>
            <person name="Colabardini A.C."/>
            <person name="Lima B.A."/>
            <person name="Machado C.R."/>
            <person name="Soares C.M.A."/>
            <person name="de Menezes C.B.A."/>
            <person name="Bartolomeu D.C."/>
            <person name="Grisard E.C."/>
            <person name="Fantinatti-Garboggini F."/>
            <person name="Rodrigues-Luiz G.F."/>
            <person name="Wagner G."/>
            <person name="Goldman G.H."/>
            <person name="Fietto J.L.R."/>
            <person name="Ciapina L.P."/>
            <person name="Brocchi M."/>
            <person name="Elias M.C."/>
            <person name="Goldman M.H.S."/>
            <person name="Sagot M.-F."/>
            <person name="Pereira M."/>
            <person name="Stoco P.H."/>
            <person name="Teixeira S.M.R."/>
            <person name="de Mendonca-Neto R.P."/>
            <person name="Maciel T.E.F."/>
            <person name="Mendes T.A.O."/>
            <person name="Urmenyi T.P."/>
            <person name="Teixeira M.M.G."/>
            <person name="de Camargo E.F.P."/>
            <person name="de Sousa W."/>
            <person name="Schenkman S."/>
            <person name="de Vasconcelos A.T.R."/>
        </authorList>
    </citation>
    <scope>NUCLEOTIDE SEQUENCE</scope>
</reference>
<evidence type="ECO:0000313" key="10">
    <source>
        <dbReference type="Proteomes" id="UP000015354"/>
    </source>
</evidence>
<dbReference type="PANTHER" id="PTHR12225">
    <property type="entry name" value="ADHESION REGULATING MOLECULE 1 110 KDA CELL MEMBRANE GLYCOPROTEIN"/>
    <property type="match status" value="1"/>
</dbReference>
<evidence type="ECO:0000256" key="4">
    <source>
        <dbReference type="ARBA" id="ARBA00022942"/>
    </source>
</evidence>
<dbReference type="Proteomes" id="UP000015354">
    <property type="component" value="Unassembled WGS sequence"/>
</dbReference>
<dbReference type="GO" id="GO:0008541">
    <property type="term" value="C:proteasome regulatory particle, lid subcomplex"/>
    <property type="evidence" value="ECO:0007669"/>
    <property type="project" value="TreeGrafter"/>
</dbReference>
<dbReference type="EMBL" id="ATMH01002098">
    <property type="protein sequence ID" value="EPY33668.1"/>
    <property type="molecule type" value="Genomic_DNA"/>
</dbReference>
<protein>
    <recommendedName>
        <fullName evidence="6">Pru domain-containing protein</fullName>
    </recommendedName>
</protein>
<name>S9UXV8_9TRYP</name>
<dbReference type="AlphaFoldDB" id="S9UXV8"/>
<evidence type="ECO:0000256" key="5">
    <source>
        <dbReference type="ARBA" id="ARBA00023242"/>
    </source>
</evidence>
<organism evidence="8 10">
    <name type="scientific">Strigomonas culicis</name>
    <dbReference type="NCBI Taxonomy" id="28005"/>
    <lineage>
        <taxon>Eukaryota</taxon>
        <taxon>Discoba</taxon>
        <taxon>Euglenozoa</taxon>
        <taxon>Kinetoplastea</taxon>
        <taxon>Metakinetoplastina</taxon>
        <taxon>Trypanosomatida</taxon>
        <taxon>Trypanosomatidae</taxon>
        <taxon>Strigomonadinae</taxon>
        <taxon>Strigomonas</taxon>
    </lineage>
</organism>
<dbReference type="PANTHER" id="PTHR12225:SF0">
    <property type="entry name" value="PROTEASOMAL UBIQUITIN RECEPTOR ADRM1"/>
    <property type="match status" value="1"/>
</dbReference>
<evidence type="ECO:0000313" key="7">
    <source>
        <dbReference type="EMBL" id="EPY29933.1"/>
    </source>
</evidence>
<dbReference type="InterPro" id="IPR044868">
    <property type="entry name" value="Rpn13/ADRM1_Pru"/>
</dbReference>
<keyword evidence="3" id="KW-0963">Cytoplasm</keyword>
<evidence type="ECO:0000256" key="2">
    <source>
        <dbReference type="ARBA" id="ARBA00004496"/>
    </source>
</evidence>
<dbReference type="EMBL" id="ATMH01004319">
    <property type="protein sequence ID" value="EPY29933.1"/>
    <property type="molecule type" value="Genomic_DNA"/>
</dbReference>
<dbReference type="Gene3D" id="2.30.29.70">
    <property type="entry name" value="Proteasomal ubiquitin receptor Rpn13/ADRM1"/>
    <property type="match status" value="1"/>
</dbReference>
<dbReference type="EMBL" id="ATMH01001959">
    <property type="protein sequence ID" value="EPY33807.1"/>
    <property type="molecule type" value="Genomic_DNA"/>
</dbReference>
<evidence type="ECO:0000313" key="9">
    <source>
        <dbReference type="EMBL" id="EPY33807.1"/>
    </source>
</evidence>
<dbReference type="InterPro" id="IPR006773">
    <property type="entry name" value="Rpn13/ADRM1"/>
</dbReference>
<accession>S9UXV8</accession>